<feature type="binding site" evidence="14">
    <location>
        <position position="258"/>
    </location>
    <ligand>
        <name>sn-glycerol 3-phosphate</name>
        <dbReference type="ChEBI" id="CHEBI:57597"/>
    </ligand>
</feature>
<feature type="binding site" evidence="14">
    <location>
        <position position="246"/>
    </location>
    <ligand>
        <name>sn-glycerol 3-phosphate</name>
        <dbReference type="ChEBI" id="CHEBI:57597"/>
    </ligand>
</feature>
<feature type="binding site" evidence="16">
    <location>
        <position position="107"/>
    </location>
    <ligand>
        <name>substrate</name>
    </ligand>
</feature>
<evidence type="ECO:0000256" key="3">
    <source>
        <dbReference type="ARBA" id="ARBA00022741"/>
    </source>
</evidence>
<feature type="active site" description="Proton acceptor" evidence="14 15">
    <location>
        <position position="193"/>
    </location>
</feature>
<comment type="catalytic activity">
    <reaction evidence="14">
        <text>sn-glycerol 3-phosphate + NAD(+) = dihydroxyacetone phosphate + NADH + H(+)</text>
        <dbReference type="Rhea" id="RHEA:11092"/>
        <dbReference type="ChEBI" id="CHEBI:15378"/>
        <dbReference type="ChEBI" id="CHEBI:57540"/>
        <dbReference type="ChEBI" id="CHEBI:57597"/>
        <dbReference type="ChEBI" id="CHEBI:57642"/>
        <dbReference type="ChEBI" id="CHEBI:57945"/>
        <dbReference type="EC" id="1.1.1.94"/>
    </reaction>
</comment>
<evidence type="ECO:0000256" key="10">
    <source>
        <dbReference type="ARBA" id="ARBA00052716"/>
    </source>
</evidence>
<dbReference type="NCBIfam" id="NF000941">
    <property type="entry name" value="PRK00094.1-3"/>
    <property type="match status" value="1"/>
</dbReference>
<dbReference type="GO" id="GO:0005975">
    <property type="term" value="P:carbohydrate metabolic process"/>
    <property type="evidence" value="ECO:0007669"/>
    <property type="project" value="InterPro"/>
</dbReference>
<dbReference type="EMBL" id="MSTR01000001">
    <property type="protein sequence ID" value="ONN44736.1"/>
    <property type="molecule type" value="Genomic_DNA"/>
</dbReference>
<dbReference type="AlphaFoldDB" id="A0A1V2UMK0"/>
<feature type="domain" description="Glycerol-3-phosphate dehydrogenase NAD-dependent N-terminal" evidence="19">
    <location>
        <begin position="5"/>
        <end position="162"/>
    </location>
</feature>
<dbReference type="GO" id="GO:0051287">
    <property type="term" value="F:NAD binding"/>
    <property type="evidence" value="ECO:0007669"/>
    <property type="project" value="InterPro"/>
</dbReference>
<dbReference type="STRING" id="53346.A5802_001656"/>
<evidence type="ECO:0000256" key="9">
    <source>
        <dbReference type="ARBA" id="ARBA00023264"/>
    </source>
</evidence>
<reference evidence="22 23" key="1">
    <citation type="submission" date="2016-12" db="EMBL/GenBank/DDBJ databases">
        <authorList>
            <person name="Song W.-J."/>
            <person name="Kurnit D.M."/>
        </authorList>
    </citation>
    <scope>NUCLEOTIDE SEQUENCE [LARGE SCALE GENOMIC DNA]</scope>
    <source>
        <strain evidence="22 23">CGB1038-1_S1</strain>
    </source>
</reference>
<keyword evidence="2 14" id="KW-0444">Lipid biosynthesis</keyword>
<evidence type="ECO:0000313" key="22">
    <source>
        <dbReference type="EMBL" id="ONN44736.1"/>
    </source>
</evidence>
<evidence type="ECO:0000256" key="17">
    <source>
        <dbReference type="PIRSR" id="PIRSR000114-3"/>
    </source>
</evidence>
<feature type="binding site" evidence="14">
    <location>
        <position position="34"/>
    </location>
    <ligand>
        <name>NADPH</name>
        <dbReference type="ChEBI" id="CHEBI:57783"/>
    </ligand>
</feature>
<evidence type="ECO:0000256" key="18">
    <source>
        <dbReference type="RuleBase" id="RU000437"/>
    </source>
</evidence>
<accession>A0A1V2UMK0</accession>
<dbReference type="GO" id="GO:0006650">
    <property type="term" value="P:glycerophospholipid metabolic process"/>
    <property type="evidence" value="ECO:0007669"/>
    <property type="project" value="UniProtKB-UniRule"/>
</dbReference>
<dbReference type="EC" id="1.1.1.94" evidence="11 14"/>
<feature type="binding site" evidence="14">
    <location>
        <position position="281"/>
    </location>
    <ligand>
        <name>NADPH</name>
        <dbReference type="ChEBI" id="CHEBI:57783"/>
    </ligand>
</feature>
<feature type="binding site" evidence="14">
    <location>
        <position position="12"/>
    </location>
    <ligand>
        <name>NADPH</name>
        <dbReference type="ChEBI" id="CHEBI:57783"/>
    </ligand>
</feature>
<dbReference type="EMBL" id="JABCAG010000001">
    <property type="protein sequence ID" value="NMP56943.1"/>
    <property type="molecule type" value="Genomic_DNA"/>
</dbReference>
<evidence type="ECO:0000256" key="15">
    <source>
        <dbReference type="PIRSR" id="PIRSR000114-1"/>
    </source>
</evidence>
<evidence type="ECO:0000256" key="5">
    <source>
        <dbReference type="ARBA" id="ARBA00023002"/>
    </source>
</evidence>
<feature type="binding site" evidence="17">
    <location>
        <position position="142"/>
    </location>
    <ligand>
        <name>NAD(+)</name>
        <dbReference type="ChEBI" id="CHEBI:57540"/>
    </ligand>
</feature>
<feature type="binding site" evidence="14">
    <location>
        <position position="257"/>
    </location>
    <ligand>
        <name>sn-glycerol 3-phosphate</name>
        <dbReference type="ChEBI" id="CHEBI:57597"/>
    </ligand>
</feature>
<name>A0A1V2UMK0_ENTMU</name>
<evidence type="ECO:0000256" key="2">
    <source>
        <dbReference type="ARBA" id="ARBA00022516"/>
    </source>
</evidence>
<evidence type="ECO:0000256" key="7">
    <source>
        <dbReference type="ARBA" id="ARBA00023098"/>
    </source>
</evidence>
<keyword evidence="8 14" id="KW-0594">Phospholipid biosynthesis</keyword>
<organism evidence="22 23">
    <name type="scientific">Enterococcus mundtii</name>
    <dbReference type="NCBI Taxonomy" id="53346"/>
    <lineage>
        <taxon>Bacteria</taxon>
        <taxon>Bacillati</taxon>
        <taxon>Bacillota</taxon>
        <taxon>Bacilli</taxon>
        <taxon>Lactobacillales</taxon>
        <taxon>Enterococcaceae</taxon>
        <taxon>Enterococcus</taxon>
    </lineage>
</organism>
<dbReference type="GO" id="GO:0046168">
    <property type="term" value="P:glycerol-3-phosphate catabolic process"/>
    <property type="evidence" value="ECO:0007669"/>
    <property type="project" value="InterPro"/>
</dbReference>
<comment type="pathway">
    <text evidence="14">Membrane lipid metabolism; glycerophospholipid metabolism.</text>
</comment>
<feature type="binding site" evidence="14">
    <location>
        <position position="107"/>
    </location>
    <ligand>
        <name>sn-glycerol 3-phosphate</name>
        <dbReference type="ChEBI" id="CHEBI:57597"/>
    </ligand>
</feature>
<evidence type="ECO:0000256" key="11">
    <source>
        <dbReference type="ARBA" id="ARBA00066687"/>
    </source>
</evidence>
<evidence type="ECO:0000256" key="16">
    <source>
        <dbReference type="PIRSR" id="PIRSR000114-2"/>
    </source>
</evidence>
<dbReference type="Proteomes" id="UP000189299">
    <property type="component" value="Unassembled WGS sequence"/>
</dbReference>
<dbReference type="PRINTS" id="PR00077">
    <property type="entry name" value="GPDHDRGNASE"/>
</dbReference>
<feature type="domain" description="Glycerol-3-phosphate dehydrogenase NAD-dependent C-terminal" evidence="20">
    <location>
        <begin position="182"/>
        <end position="322"/>
    </location>
</feature>
<dbReference type="GO" id="GO:0047952">
    <property type="term" value="F:glycerol-3-phosphate dehydrogenase [NAD(P)+] activity"/>
    <property type="evidence" value="ECO:0007669"/>
    <property type="project" value="UniProtKB-UniRule"/>
</dbReference>
<evidence type="ECO:0000256" key="13">
    <source>
        <dbReference type="ARBA" id="ARBA00080511"/>
    </source>
</evidence>
<gene>
    <name evidence="14" type="primary">gpsA</name>
    <name evidence="22" type="ORF">BTN92_00970</name>
    <name evidence="21" type="ORF">HI921_00450</name>
</gene>
<keyword evidence="3 14" id="KW-0547">Nucleotide-binding</keyword>
<dbReference type="GO" id="GO:0008654">
    <property type="term" value="P:phospholipid biosynthetic process"/>
    <property type="evidence" value="ECO:0007669"/>
    <property type="project" value="UniProtKB-KW"/>
</dbReference>
<dbReference type="GO" id="GO:0046167">
    <property type="term" value="P:glycerol-3-phosphate biosynthetic process"/>
    <property type="evidence" value="ECO:0007669"/>
    <property type="project" value="UniProtKB-UniRule"/>
</dbReference>
<dbReference type="InterPro" id="IPR036291">
    <property type="entry name" value="NAD(P)-bd_dom_sf"/>
</dbReference>
<dbReference type="PROSITE" id="PS00957">
    <property type="entry name" value="NAD_G3PDH"/>
    <property type="match status" value="1"/>
</dbReference>
<dbReference type="OrthoDB" id="9812273at2"/>
<dbReference type="NCBIfam" id="NF000942">
    <property type="entry name" value="PRK00094.1-4"/>
    <property type="match status" value="1"/>
</dbReference>
<evidence type="ECO:0000259" key="20">
    <source>
        <dbReference type="Pfam" id="PF07479"/>
    </source>
</evidence>
<dbReference type="PANTHER" id="PTHR11728">
    <property type="entry name" value="GLYCEROL-3-PHOSPHATE DEHYDROGENASE"/>
    <property type="match status" value="1"/>
</dbReference>
<evidence type="ECO:0000256" key="1">
    <source>
        <dbReference type="ARBA" id="ARBA00011009"/>
    </source>
</evidence>
<evidence type="ECO:0000259" key="19">
    <source>
        <dbReference type="Pfam" id="PF01210"/>
    </source>
</evidence>
<dbReference type="InterPro" id="IPR008927">
    <property type="entry name" value="6-PGluconate_DH-like_C_sf"/>
</dbReference>
<proteinExistence type="inferred from homology"/>
<evidence type="ECO:0000256" key="14">
    <source>
        <dbReference type="HAMAP-Rule" id="MF_00394"/>
    </source>
</evidence>
<feature type="binding site" evidence="14">
    <location>
        <position position="283"/>
    </location>
    <ligand>
        <name>NADPH</name>
        <dbReference type="ChEBI" id="CHEBI:57783"/>
    </ligand>
</feature>
<feature type="binding site" evidence="14">
    <location>
        <position position="50"/>
    </location>
    <ligand>
        <name>NADPH</name>
        <dbReference type="ChEBI" id="CHEBI:57783"/>
    </ligand>
</feature>
<feature type="binding site" evidence="14">
    <location>
        <position position="107"/>
    </location>
    <ligand>
        <name>NADPH</name>
        <dbReference type="ChEBI" id="CHEBI:57783"/>
    </ligand>
</feature>
<keyword evidence="6 14" id="KW-0520">NAD</keyword>
<comment type="similarity">
    <text evidence="1 14 18">Belongs to the NAD-dependent glycerol-3-phosphate dehydrogenase family.</text>
</comment>
<keyword evidence="14" id="KW-0963">Cytoplasm</keyword>
<evidence type="ECO:0000256" key="6">
    <source>
        <dbReference type="ARBA" id="ARBA00023027"/>
    </source>
</evidence>
<dbReference type="NCBIfam" id="NF000940">
    <property type="entry name" value="PRK00094.1-2"/>
    <property type="match status" value="1"/>
</dbReference>
<evidence type="ECO:0000256" key="8">
    <source>
        <dbReference type="ARBA" id="ARBA00023209"/>
    </source>
</evidence>
<feature type="binding site" evidence="14">
    <location>
        <position position="13"/>
    </location>
    <ligand>
        <name>NADPH</name>
        <dbReference type="ChEBI" id="CHEBI:57783"/>
    </ligand>
</feature>
<evidence type="ECO:0000256" key="4">
    <source>
        <dbReference type="ARBA" id="ARBA00022857"/>
    </source>
</evidence>
<reference evidence="21 24" key="2">
    <citation type="submission" date="2020-04" db="EMBL/GenBank/DDBJ databases">
        <authorList>
            <person name="Abaymova A."/>
            <person name="Teymurazov M."/>
            <person name="Tazyna O."/>
            <person name="Chatushin Y."/>
            <person name="Svetoch E."/>
            <person name="Pereligyn V."/>
            <person name="Pohylenko V."/>
            <person name="Platonov M."/>
            <person name="Kartsev N."/>
            <person name="Skryabin Y."/>
            <person name="Sizova A."/>
            <person name="Solomentsev V."/>
            <person name="Kislichkina A."/>
            <person name="Bogun A."/>
        </authorList>
    </citation>
    <scope>NUCLEOTIDE SEQUENCE [LARGE SCALE GENOMIC DNA]</scope>
    <source>
        <strain evidence="21">SCPM-O-B-8398</strain>
        <strain evidence="24">SCPM-O-B-8398 (E28)</strain>
    </source>
</reference>
<comment type="catalytic activity">
    <reaction evidence="10">
        <text>sn-glycerol 3-phosphate + NADP(+) = dihydroxyacetone phosphate + NADPH + H(+)</text>
        <dbReference type="Rhea" id="RHEA:11096"/>
        <dbReference type="ChEBI" id="CHEBI:15378"/>
        <dbReference type="ChEBI" id="CHEBI:57597"/>
        <dbReference type="ChEBI" id="CHEBI:57642"/>
        <dbReference type="ChEBI" id="CHEBI:57783"/>
        <dbReference type="ChEBI" id="CHEBI:58349"/>
        <dbReference type="EC" id="1.1.1.94"/>
    </reaction>
    <physiologicalReaction direction="right-to-left" evidence="10">
        <dbReference type="Rhea" id="RHEA:11098"/>
    </physiologicalReaction>
</comment>
<dbReference type="FunFam" id="1.10.1040.10:FF:000001">
    <property type="entry name" value="Glycerol-3-phosphate dehydrogenase [NAD(P)+]"/>
    <property type="match status" value="1"/>
</dbReference>
<feature type="binding site" evidence="14">
    <location>
        <position position="138"/>
    </location>
    <ligand>
        <name>sn-glycerol 3-phosphate</name>
        <dbReference type="ChEBI" id="CHEBI:57597"/>
    </ligand>
</feature>
<evidence type="ECO:0000313" key="23">
    <source>
        <dbReference type="Proteomes" id="UP000189299"/>
    </source>
</evidence>
<keyword evidence="9 14" id="KW-1208">Phospholipid metabolism</keyword>
<dbReference type="InterPro" id="IPR011128">
    <property type="entry name" value="G3P_DH_NAD-dep_N"/>
</dbReference>
<dbReference type="FunFam" id="3.40.50.720:FF:000019">
    <property type="entry name" value="Glycerol-3-phosphate dehydrogenase [NAD(P)+]"/>
    <property type="match status" value="1"/>
</dbReference>
<keyword evidence="5 14" id="KW-0560">Oxidoreductase</keyword>
<dbReference type="SUPFAM" id="SSF48179">
    <property type="entry name" value="6-phosphogluconate dehydrogenase C-terminal domain-like"/>
    <property type="match status" value="1"/>
</dbReference>
<dbReference type="Gene3D" id="3.40.50.720">
    <property type="entry name" value="NAD(P)-binding Rossmann-like Domain"/>
    <property type="match status" value="1"/>
</dbReference>
<keyword evidence="4 14" id="KW-0521">NADP</keyword>
<feature type="binding site" evidence="14">
    <location>
        <position position="33"/>
    </location>
    <ligand>
        <name>NADPH</name>
        <dbReference type="ChEBI" id="CHEBI:57783"/>
    </ligand>
</feature>
<evidence type="ECO:0000313" key="21">
    <source>
        <dbReference type="EMBL" id="NMP56943.1"/>
    </source>
</evidence>
<evidence type="ECO:0000313" key="24">
    <source>
        <dbReference type="Proteomes" id="UP000557857"/>
    </source>
</evidence>
<feature type="binding site" evidence="14">
    <location>
        <position position="256"/>
    </location>
    <ligand>
        <name>sn-glycerol 3-phosphate</name>
        <dbReference type="ChEBI" id="CHEBI:57597"/>
    </ligand>
</feature>
<dbReference type="HAMAP" id="MF_00394">
    <property type="entry name" value="NAD_Glyc3P_dehydrog"/>
    <property type="match status" value="1"/>
</dbReference>
<comment type="function">
    <text evidence="14">Catalyzes the reduction of the glycolytic intermediate dihydroxyacetone phosphate (DHAP) to sn-glycerol 3-phosphate (G3P), the key precursor for phospholipid synthesis.</text>
</comment>
<dbReference type="UniPathway" id="UPA00940"/>
<feature type="binding site" evidence="17">
    <location>
        <begin position="9"/>
        <end position="14"/>
    </location>
    <ligand>
        <name>NAD(+)</name>
        <dbReference type="ChEBI" id="CHEBI:57540"/>
    </ligand>
</feature>
<protein>
    <recommendedName>
        <fullName evidence="12 14">Glycerol-3-phosphate dehydrogenase [NAD(P)+]</fullName>
        <ecNumber evidence="11 14">1.1.1.94</ecNumber>
    </recommendedName>
    <alternativeName>
        <fullName evidence="14">NAD(P)(+)-dependent glycerol-3-phosphate dehydrogenase</fullName>
    </alternativeName>
    <alternativeName>
        <fullName evidence="13 14">NAD(P)H-dependent dihydroxyacetone-phosphate reductase</fullName>
    </alternativeName>
</protein>
<dbReference type="SUPFAM" id="SSF51735">
    <property type="entry name" value="NAD(P)-binding Rossmann-fold domains"/>
    <property type="match status" value="1"/>
</dbReference>
<dbReference type="InterPro" id="IPR006168">
    <property type="entry name" value="G3P_DH_NAD-dep"/>
</dbReference>
<feature type="binding site" evidence="14">
    <location>
        <position position="142"/>
    </location>
    <ligand>
        <name>NADPH</name>
        <dbReference type="ChEBI" id="CHEBI:57783"/>
    </ligand>
</feature>
<feature type="binding site" evidence="14">
    <location>
        <position position="257"/>
    </location>
    <ligand>
        <name>NADPH</name>
        <dbReference type="ChEBI" id="CHEBI:57783"/>
    </ligand>
</feature>
<dbReference type="RefSeq" id="WP_062804912.1">
    <property type="nucleotide sequence ID" value="NZ_CABMMO010000001.1"/>
</dbReference>
<dbReference type="PIRSF" id="PIRSF000114">
    <property type="entry name" value="Glycerol-3-P_dh"/>
    <property type="match status" value="1"/>
</dbReference>
<dbReference type="PANTHER" id="PTHR11728:SF1">
    <property type="entry name" value="GLYCEROL-3-PHOSPHATE DEHYDROGENASE [NAD(+)] 2, CHLOROPLASTIC"/>
    <property type="match status" value="1"/>
</dbReference>
<dbReference type="GO" id="GO:0005829">
    <property type="term" value="C:cytosol"/>
    <property type="evidence" value="ECO:0007669"/>
    <property type="project" value="TreeGrafter"/>
</dbReference>
<feature type="binding site" evidence="16">
    <location>
        <begin position="257"/>
        <end position="258"/>
    </location>
    <ligand>
        <name>substrate</name>
    </ligand>
</feature>
<dbReference type="Gene3D" id="1.10.1040.10">
    <property type="entry name" value="N-(1-d-carboxylethyl)-l-norvaline Dehydrogenase, domain 2"/>
    <property type="match status" value="1"/>
</dbReference>
<dbReference type="InterPro" id="IPR013328">
    <property type="entry name" value="6PGD_dom2"/>
</dbReference>
<dbReference type="InterPro" id="IPR006109">
    <property type="entry name" value="G3P_DH_NAD-dep_C"/>
</dbReference>
<feature type="binding site" evidence="14">
    <location>
        <position position="140"/>
    </location>
    <ligand>
        <name>sn-glycerol 3-phosphate</name>
        <dbReference type="ChEBI" id="CHEBI:57597"/>
    </ligand>
</feature>
<evidence type="ECO:0000256" key="12">
    <source>
        <dbReference type="ARBA" id="ARBA00069372"/>
    </source>
</evidence>
<comment type="caution">
    <text evidence="22">The sequence shown here is derived from an EMBL/GenBank/DDBJ whole genome shotgun (WGS) entry which is preliminary data.</text>
</comment>
<sequence>MKYRVAVLGAGSWGTALAQVLAENGHDVRLWSHRASQVNEINQKHTNEHYLPKHQLPKTIIAYSDMAKAVSDVDAVLFVVPTKAIRSVCQELVEVLQTKPVIIHASKGLEQGTHKRISEVLAEEIPAEKRQAIAVLSGPSHAEEVARHDITTITAASTEADAAKFVQTLFLNHYFRIYTNPDVIGVEMGAALKNIIAIGAGAIHGLGFGDNAKAAIMTRGLAEISRLGVAMGANPLTFIGLSGVGDLIVTCTSIHSRNWRTGNLLGQGHELSEVLDNMGMVVEGVQTTRAAKELAETMGIEMPITQTIYEVLYEHKNINEAATEIMLRDGKKENEFH</sequence>
<comment type="subcellular location">
    <subcellularLocation>
        <location evidence="14">Cytoplasm</location>
    </subcellularLocation>
</comment>
<dbReference type="Proteomes" id="UP000557857">
    <property type="component" value="Unassembled WGS sequence"/>
</dbReference>
<feature type="binding site" evidence="17">
    <location>
        <position position="257"/>
    </location>
    <ligand>
        <name>NAD(+)</name>
        <dbReference type="ChEBI" id="CHEBI:57540"/>
    </ligand>
</feature>
<keyword evidence="7 14" id="KW-0443">Lipid metabolism</keyword>
<dbReference type="Pfam" id="PF07479">
    <property type="entry name" value="NAD_Gly3P_dh_C"/>
    <property type="match status" value="1"/>
</dbReference>
<feature type="binding site" evidence="14">
    <location>
        <position position="193"/>
    </location>
    <ligand>
        <name>sn-glycerol 3-phosphate</name>
        <dbReference type="ChEBI" id="CHEBI:57597"/>
    </ligand>
</feature>
<dbReference type="Pfam" id="PF01210">
    <property type="entry name" value="NAD_Gly3P_dh_N"/>
    <property type="match status" value="1"/>
</dbReference>